<evidence type="ECO:0000256" key="5">
    <source>
        <dbReference type="ARBA" id="ARBA00023001"/>
    </source>
</evidence>
<dbReference type="Proteomes" id="UP001604277">
    <property type="component" value="Unassembled WGS sequence"/>
</dbReference>
<name>A0ABD1U5W3_9LAMI</name>
<feature type="transmembrane region" description="Helical" evidence="9">
    <location>
        <begin position="12"/>
        <end position="33"/>
    </location>
</feature>
<evidence type="ECO:0000256" key="8">
    <source>
        <dbReference type="ARBA" id="ARBA00023326"/>
    </source>
</evidence>
<dbReference type="EC" id="3.2.1.4" evidence="3"/>
<comment type="catalytic activity">
    <reaction evidence="1">
        <text>Endohydrolysis of (1-&gt;4)-beta-D-glucosidic linkages in cellulose, lichenin and cereal beta-D-glucans.</text>
        <dbReference type="EC" id="3.2.1.4"/>
    </reaction>
</comment>
<protein>
    <recommendedName>
        <fullName evidence="3">cellulase</fullName>
        <ecNumber evidence="3">3.2.1.4</ecNumber>
    </recommendedName>
</protein>
<evidence type="ECO:0000256" key="6">
    <source>
        <dbReference type="ARBA" id="ARBA00023277"/>
    </source>
</evidence>
<evidence type="ECO:0000313" key="12">
    <source>
        <dbReference type="Proteomes" id="UP001604277"/>
    </source>
</evidence>
<dbReference type="InterPro" id="IPR008928">
    <property type="entry name" value="6-hairpin_glycosidase_sf"/>
</dbReference>
<evidence type="ECO:0000259" key="10">
    <source>
        <dbReference type="Pfam" id="PF00759"/>
    </source>
</evidence>
<keyword evidence="12" id="KW-1185">Reference proteome</keyword>
<dbReference type="InterPro" id="IPR012341">
    <property type="entry name" value="6hp_glycosidase-like_sf"/>
</dbReference>
<evidence type="ECO:0000256" key="1">
    <source>
        <dbReference type="ARBA" id="ARBA00000966"/>
    </source>
</evidence>
<gene>
    <name evidence="11" type="ORF">Fot_24322</name>
</gene>
<keyword evidence="5" id="KW-0136">Cellulose degradation</keyword>
<comment type="caution">
    <text evidence="11">The sequence shown here is derived from an EMBL/GenBank/DDBJ whole genome shotgun (WGS) entry which is preliminary data.</text>
</comment>
<dbReference type="GO" id="GO:0030245">
    <property type="term" value="P:cellulose catabolic process"/>
    <property type="evidence" value="ECO:0007669"/>
    <property type="project" value="UniProtKB-KW"/>
</dbReference>
<dbReference type="SUPFAM" id="SSF48208">
    <property type="entry name" value="Six-hairpin glycosidases"/>
    <property type="match status" value="1"/>
</dbReference>
<keyword evidence="6" id="KW-0119">Carbohydrate metabolism</keyword>
<dbReference type="PANTHER" id="PTHR22298">
    <property type="entry name" value="ENDO-1,4-BETA-GLUCANASE"/>
    <property type="match status" value="1"/>
</dbReference>
<dbReference type="InterPro" id="IPR001701">
    <property type="entry name" value="Glyco_hydro_9"/>
</dbReference>
<dbReference type="EMBL" id="JBFOLJ010000007">
    <property type="protein sequence ID" value="KAL2520399.1"/>
    <property type="molecule type" value="Genomic_DNA"/>
</dbReference>
<dbReference type="Pfam" id="PF00759">
    <property type="entry name" value="Glyco_hydro_9"/>
    <property type="match status" value="1"/>
</dbReference>
<accession>A0ABD1U5W3</accession>
<evidence type="ECO:0000256" key="7">
    <source>
        <dbReference type="ARBA" id="ARBA00023295"/>
    </source>
</evidence>
<keyword evidence="9" id="KW-0472">Membrane</keyword>
<comment type="similarity">
    <text evidence="2">Belongs to the glycosyl hydrolase 9 (cellulase E) family.</text>
</comment>
<reference evidence="12" key="1">
    <citation type="submission" date="2024-07" db="EMBL/GenBank/DDBJ databases">
        <title>Two chromosome-level genome assemblies of Korean endemic species Abeliophyllum distichum and Forsythia ovata (Oleaceae).</title>
        <authorList>
            <person name="Jang H."/>
        </authorList>
    </citation>
    <scope>NUCLEOTIDE SEQUENCE [LARGE SCALE GENOMIC DNA]</scope>
</reference>
<keyword evidence="8" id="KW-0624">Polysaccharide degradation</keyword>
<keyword evidence="9" id="KW-1133">Transmembrane helix</keyword>
<dbReference type="AlphaFoldDB" id="A0ABD1U5W3"/>
<dbReference type="Gene3D" id="1.50.10.10">
    <property type="match status" value="1"/>
</dbReference>
<evidence type="ECO:0000256" key="4">
    <source>
        <dbReference type="ARBA" id="ARBA00022801"/>
    </source>
</evidence>
<keyword evidence="4" id="KW-0378">Hydrolase</keyword>
<evidence type="ECO:0000256" key="9">
    <source>
        <dbReference type="SAM" id="Phobius"/>
    </source>
</evidence>
<keyword evidence="7" id="KW-0326">Glycosidase</keyword>
<sequence>MESEPPQSKGWWWWFLVLVLAALVLCASSISIWKNFHQLEIFRRAPKHSQVIVDKYANALSLSVQFFNVQKSGKLVNNKISWRGDSAMGDGKEENLDLTKGMY</sequence>
<evidence type="ECO:0000313" key="11">
    <source>
        <dbReference type="EMBL" id="KAL2520399.1"/>
    </source>
</evidence>
<dbReference type="GO" id="GO:0008810">
    <property type="term" value="F:cellulase activity"/>
    <property type="evidence" value="ECO:0007669"/>
    <property type="project" value="UniProtKB-EC"/>
</dbReference>
<proteinExistence type="inferred from homology"/>
<keyword evidence="9" id="KW-0812">Transmembrane</keyword>
<evidence type="ECO:0000256" key="2">
    <source>
        <dbReference type="ARBA" id="ARBA00007072"/>
    </source>
</evidence>
<organism evidence="11 12">
    <name type="scientific">Forsythia ovata</name>
    <dbReference type="NCBI Taxonomy" id="205694"/>
    <lineage>
        <taxon>Eukaryota</taxon>
        <taxon>Viridiplantae</taxon>
        <taxon>Streptophyta</taxon>
        <taxon>Embryophyta</taxon>
        <taxon>Tracheophyta</taxon>
        <taxon>Spermatophyta</taxon>
        <taxon>Magnoliopsida</taxon>
        <taxon>eudicotyledons</taxon>
        <taxon>Gunneridae</taxon>
        <taxon>Pentapetalae</taxon>
        <taxon>asterids</taxon>
        <taxon>lamiids</taxon>
        <taxon>Lamiales</taxon>
        <taxon>Oleaceae</taxon>
        <taxon>Forsythieae</taxon>
        <taxon>Forsythia</taxon>
    </lineage>
</organism>
<feature type="domain" description="Glycoside hydrolase family 9" evidence="10">
    <location>
        <begin position="56"/>
        <end position="103"/>
    </location>
</feature>
<evidence type="ECO:0000256" key="3">
    <source>
        <dbReference type="ARBA" id="ARBA00012601"/>
    </source>
</evidence>